<dbReference type="PANTHER" id="PTHR34406:SF1">
    <property type="entry name" value="PROTEIN YCEI"/>
    <property type="match status" value="1"/>
</dbReference>
<comment type="similarity">
    <text evidence="1">Belongs to the UPF0312 family.</text>
</comment>
<dbReference type="Gene3D" id="2.40.128.110">
    <property type="entry name" value="Lipid/polyisoprenoid-binding, YceI-like"/>
    <property type="match status" value="1"/>
</dbReference>
<dbReference type="InterPro" id="IPR007372">
    <property type="entry name" value="Lipid/polyisoprenoid-bd_YceI"/>
</dbReference>
<dbReference type="PANTHER" id="PTHR34406">
    <property type="entry name" value="PROTEIN YCEI"/>
    <property type="match status" value="1"/>
</dbReference>
<dbReference type="EMBL" id="JAAVUN010000007">
    <property type="protein sequence ID" value="NKE09317.1"/>
    <property type="molecule type" value="Genomic_DNA"/>
</dbReference>
<dbReference type="InterPro" id="IPR036761">
    <property type="entry name" value="TTHA0802/YceI-like_sf"/>
</dbReference>
<dbReference type="Pfam" id="PF04264">
    <property type="entry name" value="YceI"/>
    <property type="match status" value="1"/>
</dbReference>
<proteinExistence type="inferred from homology"/>
<name>A0A846TVQ9_9MICC</name>
<dbReference type="SMART" id="SM00867">
    <property type="entry name" value="YceI"/>
    <property type="match status" value="1"/>
</dbReference>
<feature type="domain" description="Lipid/polyisoprenoid-binding YceI-like" evidence="2">
    <location>
        <begin position="10"/>
        <end position="179"/>
    </location>
</feature>
<dbReference type="RefSeq" id="WP_047689322.1">
    <property type="nucleotide sequence ID" value="NZ_JAAVUN010000007.1"/>
</dbReference>
<gene>
    <name evidence="3" type="ORF">GTW58_05045</name>
</gene>
<dbReference type="Proteomes" id="UP000521379">
    <property type="component" value="Unassembled WGS sequence"/>
</dbReference>
<evidence type="ECO:0000313" key="3">
    <source>
        <dbReference type="EMBL" id="NKE09317.1"/>
    </source>
</evidence>
<dbReference type="SUPFAM" id="SSF101874">
    <property type="entry name" value="YceI-like"/>
    <property type="match status" value="1"/>
</dbReference>
<comment type="caution">
    <text evidence="3">The sequence shown here is derived from an EMBL/GenBank/DDBJ whole genome shotgun (WGS) entry which is preliminary data.</text>
</comment>
<keyword evidence="4" id="KW-1185">Reference proteome</keyword>
<dbReference type="AlphaFoldDB" id="A0A846TVQ9"/>
<protein>
    <submittedName>
        <fullName evidence="3">YceI family protein</fullName>
    </submittedName>
</protein>
<organism evidence="3 4">
    <name type="scientific">Kocuria subflava</name>
    <dbReference type="NCBI Taxonomy" id="1736139"/>
    <lineage>
        <taxon>Bacteria</taxon>
        <taxon>Bacillati</taxon>
        <taxon>Actinomycetota</taxon>
        <taxon>Actinomycetes</taxon>
        <taxon>Micrococcales</taxon>
        <taxon>Micrococcaceae</taxon>
        <taxon>Kocuria</taxon>
    </lineage>
</organism>
<evidence type="ECO:0000256" key="1">
    <source>
        <dbReference type="ARBA" id="ARBA00008812"/>
    </source>
</evidence>
<sequence>MNLESQFSGHWNIDPAHSRIGFSTRHAMVTKVRGAFNDVQGFAEIDPHDLTRSTVEVKLRVESIDTRDANRDAHLKSEDFFHAEDHPYITFASSAIDEVDEGQFIVSGDLTIRDITRPITIPLELTGIDTDPFGQTRAGLEGSRRIDRKDWGVQWNTPLDSGGVLVSDKVTLEFELSLIKDQEAPAETGNQTS</sequence>
<evidence type="ECO:0000313" key="4">
    <source>
        <dbReference type="Proteomes" id="UP000521379"/>
    </source>
</evidence>
<evidence type="ECO:0000259" key="2">
    <source>
        <dbReference type="SMART" id="SM00867"/>
    </source>
</evidence>
<reference evidence="3 4" key="1">
    <citation type="submission" date="2020-02" db="EMBL/GenBank/DDBJ databases">
        <authorList>
            <person name="Sun Q."/>
        </authorList>
    </citation>
    <scope>NUCLEOTIDE SEQUENCE [LARGE SCALE GENOMIC DNA]</scope>
    <source>
        <strain evidence="3 4">YIM 13062</strain>
    </source>
</reference>
<accession>A0A846TVQ9</accession>